<dbReference type="OrthoDB" id="8446047at2"/>
<proteinExistence type="predicted"/>
<dbReference type="AlphaFoldDB" id="A0A0H0XQF4"/>
<name>A0A0H0XQF4_9SPHN</name>
<evidence type="ECO:0000313" key="3">
    <source>
        <dbReference type="Proteomes" id="UP000053455"/>
    </source>
</evidence>
<dbReference type="PATRIC" id="fig|874156.12.peg.658"/>
<evidence type="ECO:0000313" key="2">
    <source>
        <dbReference type="EMBL" id="KLI64574.1"/>
    </source>
</evidence>
<keyword evidence="3" id="KW-1185">Reference proteome</keyword>
<dbReference type="InterPro" id="IPR036206">
    <property type="entry name" value="ThiamineP_synth_sf"/>
</dbReference>
<dbReference type="InterPro" id="IPR022998">
    <property type="entry name" value="ThiamineP_synth_TenI"/>
</dbReference>
<dbReference type="GO" id="GO:0009228">
    <property type="term" value="P:thiamine biosynthetic process"/>
    <property type="evidence" value="ECO:0007669"/>
    <property type="project" value="UniProtKB-KW"/>
</dbReference>
<dbReference type="CDD" id="cd00564">
    <property type="entry name" value="TMP_TenI"/>
    <property type="match status" value="1"/>
</dbReference>
<dbReference type="Gene3D" id="3.20.20.70">
    <property type="entry name" value="Aldolase class I"/>
    <property type="match status" value="1"/>
</dbReference>
<comment type="caution">
    <text evidence="2">The sequence shown here is derived from an EMBL/GenBank/DDBJ whole genome shotgun (WGS) entry which is preliminary data.</text>
</comment>
<evidence type="ECO:0000259" key="1">
    <source>
        <dbReference type="Pfam" id="PF02581"/>
    </source>
</evidence>
<dbReference type="Proteomes" id="UP000053455">
    <property type="component" value="Unassembled WGS sequence"/>
</dbReference>
<organism evidence="2 3">
    <name type="scientific">Aurantiacibacter marinus</name>
    <dbReference type="NCBI Taxonomy" id="874156"/>
    <lineage>
        <taxon>Bacteria</taxon>
        <taxon>Pseudomonadati</taxon>
        <taxon>Pseudomonadota</taxon>
        <taxon>Alphaproteobacteria</taxon>
        <taxon>Sphingomonadales</taxon>
        <taxon>Erythrobacteraceae</taxon>
        <taxon>Aurantiacibacter</taxon>
    </lineage>
</organism>
<gene>
    <name evidence="2" type="ORF">AAV99_03150</name>
</gene>
<feature type="domain" description="Thiamine phosphate synthase/TenI" evidence="1">
    <location>
        <begin position="34"/>
        <end position="166"/>
    </location>
</feature>
<dbReference type="InterPro" id="IPR013785">
    <property type="entry name" value="Aldolase_TIM"/>
</dbReference>
<dbReference type="Pfam" id="PF02581">
    <property type="entry name" value="TMP-TENI"/>
    <property type="match status" value="1"/>
</dbReference>
<sequence length="181" mass="20293">MNGGNPLPDMWLLSDERNAQTLGRILRSFSKQIAFVYRHYHLPPSERYAEFRKLSRIARAEGHWVILSDSALTAREWGADGIYGAPLSLYPRRRELLQIATAHNMREIAQANLSGADAVMLSPVFPTRSHPGARTLGSNRWHTLARHAKMPVIALGGMNLEAAWRLKSPRWAAIDGLSQSD</sequence>
<protein>
    <submittedName>
        <fullName evidence="2">Thiamine monophosphate synthase</fullName>
    </submittedName>
</protein>
<dbReference type="STRING" id="874156.GCA_001021555_00648"/>
<dbReference type="SUPFAM" id="SSF51391">
    <property type="entry name" value="Thiamin phosphate synthase"/>
    <property type="match status" value="1"/>
</dbReference>
<accession>A0A0H0XQF4</accession>
<dbReference type="EMBL" id="LBHU01000001">
    <property type="protein sequence ID" value="KLI64574.1"/>
    <property type="molecule type" value="Genomic_DNA"/>
</dbReference>
<reference evidence="2 3" key="1">
    <citation type="submission" date="2015-04" db="EMBL/GenBank/DDBJ databases">
        <title>The draft genome sequence of Erythrobacter marinus HWDM-33.</title>
        <authorList>
            <person name="Zhuang L."/>
            <person name="Liu Y."/>
            <person name="Shao Z."/>
        </authorList>
    </citation>
    <scope>NUCLEOTIDE SEQUENCE [LARGE SCALE GENOMIC DNA]</scope>
    <source>
        <strain evidence="2 3">HWDM-33</strain>
    </source>
</reference>